<dbReference type="HOGENOM" id="CLU_087829_1_0_11"/>
<dbReference type="GO" id="GO:0005524">
    <property type="term" value="F:ATP binding"/>
    <property type="evidence" value="ECO:0007669"/>
    <property type="project" value="UniProtKB-KW"/>
</dbReference>
<dbReference type="PANTHER" id="PTHR33540">
    <property type="entry name" value="TRNA THREONYLCARBAMOYLADENOSINE BIOSYNTHESIS PROTEIN TSAE"/>
    <property type="match status" value="1"/>
</dbReference>
<keyword evidence="4" id="KW-0963">Cytoplasm</keyword>
<dbReference type="Pfam" id="PF02367">
    <property type="entry name" value="TsaE"/>
    <property type="match status" value="1"/>
</dbReference>
<dbReference type="RefSeq" id="WP_007001518.1">
    <property type="nucleotide sequence ID" value="NZ_JH992955.1"/>
</dbReference>
<organism evidence="12 13">
    <name type="scientific">Actinobaculum massiliense ACS-171-V-Col2</name>
    <dbReference type="NCBI Taxonomy" id="883066"/>
    <lineage>
        <taxon>Bacteria</taxon>
        <taxon>Bacillati</taxon>
        <taxon>Actinomycetota</taxon>
        <taxon>Actinomycetes</taxon>
        <taxon>Actinomycetales</taxon>
        <taxon>Actinomycetaceae</taxon>
        <taxon>Actinobaculum</taxon>
    </lineage>
</organism>
<dbReference type="PANTHER" id="PTHR33540:SF2">
    <property type="entry name" value="TRNA THREONYLCARBAMOYLADENOSINE BIOSYNTHESIS PROTEIN TSAE"/>
    <property type="match status" value="1"/>
</dbReference>
<keyword evidence="9" id="KW-0460">Magnesium</keyword>
<dbReference type="eggNOG" id="COG0802">
    <property type="taxonomic scope" value="Bacteria"/>
</dbReference>
<evidence type="ECO:0000256" key="6">
    <source>
        <dbReference type="ARBA" id="ARBA00022723"/>
    </source>
</evidence>
<dbReference type="Proteomes" id="UP000009888">
    <property type="component" value="Unassembled WGS sequence"/>
</dbReference>
<dbReference type="Gene3D" id="3.40.50.300">
    <property type="entry name" value="P-loop containing nucleotide triphosphate hydrolases"/>
    <property type="match status" value="1"/>
</dbReference>
<proteinExistence type="inferred from homology"/>
<sequence length="180" mass="19653">MIDELVIADAEAMREFGEILGRELRRGDLVMLSGPLGAGKTTMVRGVAEGMDVSGRVTSPTFVIANVHKNRGNGPDLIHVDAYRLNGLEEIDALDLDTTLDDSATLVEWGEGKVEVLSADRLEIFIDRPTGSSEGEDVLDLYEDAPRTLRFAATGQRARELASQLTAQWTDHTEKNGKLD</sequence>
<accession>K9EDX0</accession>
<evidence type="ECO:0000313" key="12">
    <source>
        <dbReference type="EMBL" id="EKU94858.1"/>
    </source>
</evidence>
<evidence type="ECO:0000313" key="13">
    <source>
        <dbReference type="Proteomes" id="UP000009888"/>
    </source>
</evidence>
<dbReference type="InterPro" id="IPR027417">
    <property type="entry name" value="P-loop_NTPase"/>
</dbReference>
<dbReference type="AlphaFoldDB" id="K9EDX0"/>
<reference evidence="12 13" key="1">
    <citation type="submission" date="2012-09" db="EMBL/GenBank/DDBJ databases">
        <title>The Genome Sequence of Actinobaculum massiliae ACS-171-V-COL2.</title>
        <authorList>
            <consortium name="The Broad Institute Genome Sequencing Platform"/>
            <person name="Earl A."/>
            <person name="Ward D."/>
            <person name="Feldgarden M."/>
            <person name="Gevers D."/>
            <person name="Saerens B."/>
            <person name="Vaneechoutte M."/>
            <person name="Walker B."/>
            <person name="Young S.K."/>
            <person name="Zeng Q."/>
            <person name="Gargeya S."/>
            <person name="Fitzgerald M."/>
            <person name="Haas B."/>
            <person name="Abouelleil A."/>
            <person name="Alvarado L."/>
            <person name="Arachchi H.M."/>
            <person name="Berlin A."/>
            <person name="Chapman S.B."/>
            <person name="Goldberg J."/>
            <person name="Griggs A."/>
            <person name="Gujja S."/>
            <person name="Hansen M."/>
            <person name="Howarth C."/>
            <person name="Imamovic A."/>
            <person name="Larimer J."/>
            <person name="McCowen C."/>
            <person name="Montmayeur A."/>
            <person name="Murphy C."/>
            <person name="Neiman D."/>
            <person name="Pearson M."/>
            <person name="Priest M."/>
            <person name="Roberts A."/>
            <person name="Saif S."/>
            <person name="Shea T."/>
            <person name="Sisk P."/>
            <person name="Sykes S."/>
            <person name="Wortman J."/>
            <person name="Nusbaum C."/>
            <person name="Birren B."/>
        </authorList>
    </citation>
    <scope>NUCLEOTIDE SEQUENCE [LARGE SCALE GENOMIC DNA]</scope>
    <source>
        <strain evidence="13">ACS-171-V-Col2</strain>
    </source>
</reference>
<dbReference type="GO" id="GO:0002949">
    <property type="term" value="P:tRNA threonylcarbamoyladenosine modification"/>
    <property type="evidence" value="ECO:0007669"/>
    <property type="project" value="InterPro"/>
</dbReference>
<name>K9EDX0_9ACTO</name>
<keyword evidence="5" id="KW-0819">tRNA processing</keyword>
<evidence type="ECO:0000256" key="7">
    <source>
        <dbReference type="ARBA" id="ARBA00022741"/>
    </source>
</evidence>
<keyword evidence="7" id="KW-0547">Nucleotide-binding</keyword>
<evidence type="ECO:0000256" key="5">
    <source>
        <dbReference type="ARBA" id="ARBA00022694"/>
    </source>
</evidence>
<protein>
    <recommendedName>
        <fullName evidence="3">tRNA threonylcarbamoyladenosine biosynthesis protein TsaE</fullName>
    </recommendedName>
    <alternativeName>
        <fullName evidence="11">t(6)A37 threonylcarbamoyladenosine biosynthesis protein TsaE</fullName>
    </alternativeName>
</protein>
<dbReference type="PATRIC" id="fig|883066.3.peg.1373"/>
<comment type="function">
    <text evidence="10">Required for the formation of a threonylcarbamoyl group on adenosine at position 37 (t(6)A37) in tRNAs that read codons beginning with adenine. Is involved in the transfer of the threonylcarbamoyl moiety of threonylcarbamoyl-AMP (TC-AMP) to the N6 group of A37, together with TsaD and TsaB. TsaE seems to play an indirect role in the t(6)A biosynthesis pathway, possibly in regulating the core enzymatic function of TsaD.</text>
</comment>
<evidence type="ECO:0000256" key="2">
    <source>
        <dbReference type="ARBA" id="ARBA00007599"/>
    </source>
</evidence>
<comment type="subcellular location">
    <subcellularLocation>
        <location evidence="1">Cytoplasm</location>
    </subcellularLocation>
</comment>
<keyword evidence="8" id="KW-0067">ATP-binding</keyword>
<dbReference type="InterPro" id="IPR003442">
    <property type="entry name" value="T6A_TsaE"/>
</dbReference>
<dbReference type="NCBIfam" id="TIGR00150">
    <property type="entry name" value="T6A_YjeE"/>
    <property type="match status" value="1"/>
</dbReference>
<dbReference type="SUPFAM" id="SSF52540">
    <property type="entry name" value="P-loop containing nucleoside triphosphate hydrolases"/>
    <property type="match status" value="1"/>
</dbReference>
<evidence type="ECO:0000256" key="1">
    <source>
        <dbReference type="ARBA" id="ARBA00004496"/>
    </source>
</evidence>
<evidence type="ECO:0000256" key="8">
    <source>
        <dbReference type="ARBA" id="ARBA00022840"/>
    </source>
</evidence>
<evidence type="ECO:0000256" key="9">
    <source>
        <dbReference type="ARBA" id="ARBA00022842"/>
    </source>
</evidence>
<keyword evidence="13" id="KW-1185">Reference proteome</keyword>
<evidence type="ECO:0000256" key="11">
    <source>
        <dbReference type="ARBA" id="ARBA00032441"/>
    </source>
</evidence>
<dbReference type="STRING" id="202789.GCA_001457435_00798"/>
<keyword evidence="6" id="KW-0479">Metal-binding</keyword>
<evidence type="ECO:0000256" key="10">
    <source>
        <dbReference type="ARBA" id="ARBA00024908"/>
    </source>
</evidence>
<dbReference type="GO" id="GO:0005737">
    <property type="term" value="C:cytoplasm"/>
    <property type="evidence" value="ECO:0007669"/>
    <property type="project" value="UniProtKB-SubCell"/>
</dbReference>
<evidence type="ECO:0000256" key="4">
    <source>
        <dbReference type="ARBA" id="ARBA00022490"/>
    </source>
</evidence>
<comment type="similarity">
    <text evidence="2">Belongs to the TsaE family.</text>
</comment>
<comment type="caution">
    <text evidence="12">The sequence shown here is derived from an EMBL/GenBank/DDBJ whole genome shotgun (WGS) entry which is preliminary data.</text>
</comment>
<gene>
    <name evidence="12" type="ORF">HMPREF9233_01312</name>
</gene>
<evidence type="ECO:0000256" key="3">
    <source>
        <dbReference type="ARBA" id="ARBA00019010"/>
    </source>
</evidence>
<dbReference type="GO" id="GO:0046872">
    <property type="term" value="F:metal ion binding"/>
    <property type="evidence" value="ECO:0007669"/>
    <property type="project" value="UniProtKB-KW"/>
</dbReference>
<dbReference type="EMBL" id="AGWL01000007">
    <property type="protein sequence ID" value="EKU94858.1"/>
    <property type="molecule type" value="Genomic_DNA"/>
</dbReference>